<keyword evidence="7 9" id="KW-0472">Membrane</keyword>
<keyword evidence="6 9" id="KW-1133">Transmembrane helix</keyword>
<comment type="similarity">
    <text evidence="2">Belongs to the binding-protein-dependent transport system permease family. FecCD subfamily.</text>
</comment>
<dbReference type="InterPro" id="IPR037294">
    <property type="entry name" value="ABC_BtuC-like"/>
</dbReference>
<dbReference type="RefSeq" id="WP_122149915.1">
    <property type="nucleotide sequence ID" value="NZ_RFFI01000074.1"/>
</dbReference>
<dbReference type="GO" id="GO:0033214">
    <property type="term" value="P:siderophore-iron import into cell"/>
    <property type="evidence" value="ECO:0007669"/>
    <property type="project" value="TreeGrafter"/>
</dbReference>
<feature type="transmembrane region" description="Helical" evidence="9">
    <location>
        <begin position="38"/>
        <end position="56"/>
    </location>
</feature>
<evidence type="ECO:0000256" key="2">
    <source>
        <dbReference type="ARBA" id="ARBA00007935"/>
    </source>
</evidence>
<feature type="transmembrane region" description="Helical" evidence="9">
    <location>
        <begin position="527"/>
        <end position="546"/>
    </location>
</feature>
<feature type="transmembrane region" description="Helical" evidence="9">
    <location>
        <begin position="616"/>
        <end position="641"/>
    </location>
</feature>
<evidence type="ECO:0000256" key="3">
    <source>
        <dbReference type="ARBA" id="ARBA00022448"/>
    </source>
</evidence>
<dbReference type="AlphaFoldDB" id="A0A3M2J9G7"/>
<keyword evidence="5 9" id="KW-0812">Transmembrane</keyword>
<feature type="transmembrane region" description="Helical" evidence="9">
    <location>
        <begin position="92"/>
        <end position="112"/>
    </location>
</feature>
<feature type="transmembrane region" description="Helical" evidence="9">
    <location>
        <begin position="341"/>
        <end position="361"/>
    </location>
</feature>
<dbReference type="EMBL" id="RFFI01000074">
    <property type="protein sequence ID" value="RMI08721.1"/>
    <property type="molecule type" value="Genomic_DNA"/>
</dbReference>
<sequence length="712" mass="71269">MTTTPTTTARRPGTPAVPAAGGGVPGAPAPRQPLRTTALLALLVLWLVAAAVWHLTQGTADVTVGELWRAATGQDGLDQAAAIVTASRLPRLAAGVLVGCALGASGVALQGVARNPLAAPDTLAVNQGAYLAMTVVAVLGGSLGTLPGVAVAFVGGLAAAGVVIGLSGGAAASPVRLVLAGSAITLGLASMTQALLVLFPWETQGLFAWGAGSLAQNGMGTVRTVAPLVAVGFLGLLLVARRLDLLQLGDDSARALGVDVARTRLVTVVLAVLLATSAVAVTGPIGFVGLCAPLIVRLLATRVRSLARHRVLIPAAAVAGTALVLTADVALRAVFGPVSGVTVPTGVVTSLIGATALVVLARRARAALEPDTLITLRAGNALARRLPWVVLGSGVLVLVVALVAGVLLGDSTVLLGDVANWLSGRASVRLDIIFDSRVPRVAAAALAGACLALAGALVQTVSRNPLADPGVLGISHAAGLGAVLVIVLTTGPSFAAVFGGALAGAVLAGLLVFGFSAGTGASAGRMVLVGLGTGAAASALTTLLLVRTDPWNQNRAITWLGGSTFGAGTPQLVPMAVVLVVGLVVVARTHRDLDLVQVDDVTPRVLGVDLGRSRHLHIAVAVLLTAAASAAIGPIAFVGLVAPHAARMLIGKRHRWQIPMTVLLGAALVCVADVVGRTAIAPAQLPAGLVTAVVGTPYFLWLLWRMRATARR</sequence>
<keyword evidence="11" id="KW-1185">Reference proteome</keyword>
<gene>
    <name evidence="10" type="ORF">EBM89_13355</name>
</gene>
<name>A0A3M2J9G7_9CELL</name>
<feature type="transmembrane region" description="Helical" evidence="9">
    <location>
        <begin position="177"/>
        <end position="201"/>
    </location>
</feature>
<evidence type="ECO:0000256" key="4">
    <source>
        <dbReference type="ARBA" id="ARBA00022475"/>
    </source>
</evidence>
<dbReference type="GO" id="GO:0022857">
    <property type="term" value="F:transmembrane transporter activity"/>
    <property type="evidence" value="ECO:0007669"/>
    <property type="project" value="InterPro"/>
</dbReference>
<evidence type="ECO:0000313" key="11">
    <source>
        <dbReference type="Proteomes" id="UP000269289"/>
    </source>
</evidence>
<dbReference type="SUPFAM" id="SSF81345">
    <property type="entry name" value="ABC transporter involved in vitamin B12 uptake, BtuC"/>
    <property type="match status" value="2"/>
</dbReference>
<feature type="transmembrane region" description="Helical" evidence="9">
    <location>
        <begin position="261"/>
        <end position="279"/>
    </location>
</feature>
<dbReference type="InterPro" id="IPR000522">
    <property type="entry name" value="ABC_transptr_permease_BtuC"/>
</dbReference>
<feature type="compositionally biased region" description="Low complexity" evidence="8">
    <location>
        <begin position="1"/>
        <end position="19"/>
    </location>
</feature>
<comment type="caution">
    <text evidence="10">The sequence shown here is derived from an EMBL/GenBank/DDBJ whole genome shotgun (WGS) entry which is preliminary data.</text>
</comment>
<protein>
    <submittedName>
        <fullName evidence="10">Iron ABC transporter permease</fullName>
    </submittedName>
</protein>
<organism evidence="10 11">
    <name type="scientific">Cellulomonas triticagri</name>
    <dbReference type="NCBI Taxonomy" id="2483352"/>
    <lineage>
        <taxon>Bacteria</taxon>
        <taxon>Bacillati</taxon>
        <taxon>Actinomycetota</taxon>
        <taxon>Actinomycetes</taxon>
        <taxon>Micrococcales</taxon>
        <taxon>Cellulomonadaceae</taxon>
        <taxon>Cellulomonas</taxon>
    </lineage>
</organism>
<keyword evidence="4" id="KW-1003">Cell membrane</keyword>
<dbReference type="NCBIfam" id="NF007867">
    <property type="entry name" value="PRK10577.1-3"/>
    <property type="match status" value="1"/>
</dbReference>
<feature type="transmembrane region" description="Helical" evidence="9">
    <location>
        <begin position="124"/>
        <end position="143"/>
    </location>
</feature>
<feature type="transmembrane region" description="Helical" evidence="9">
    <location>
        <begin position="494"/>
        <end position="515"/>
    </location>
</feature>
<feature type="transmembrane region" description="Helical" evidence="9">
    <location>
        <begin position="686"/>
        <end position="704"/>
    </location>
</feature>
<feature type="transmembrane region" description="Helical" evidence="9">
    <location>
        <begin position="386"/>
        <end position="408"/>
    </location>
</feature>
<feature type="transmembrane region" description="Helical" evidence="9">
    <location>
        <begin position="149"/>
        <end position="170"/>
    </location>
</feature>
<comment type="subcellular location">
    <subcellularLocation>
        <location evidence="1">Cell membrane</location>
        <topology evidence="1">Multi-pass membrane protein</topology>
    </subcellularLocation>
</comment>
<evidence type="ECO:0000256" key="6">
    <source>
        <dbReference type="ARBA" id="ARBA00022989"/>
    </source>
</evidence>
<evidence type="ECO:0000256" key="9">
    <source>
        <dbReference type="SAM" id="Phobius"/>
    </source>
</evidence>
<dbReference type="Proteomes" id="UP000269289">
    <property type="component" value="Unassembled WGS sequence"/>
</dbReference>
<accession>A0A3M2J9G7</accession>
<feature type="transmembrane region" description="Helical" evidence="9">
    <location>
        <begin position="312"/>
        <end position="335"/>
    </location>
</feature>
<feature type="transmembrane region" description="Helical" evidence="9">
    <location>
        <begin position="470"/>
        <end position="488"/>
    </location>
</feature>
<evidence type="ECO:0000256" key="1">
    <source>
        <dbReference type="ARBA" id="ARBA00004651"/>
    </source>
</evidence>
<keyword evidence="3" id="KW-0813">Transport</keyword>
<feature type="transmembrane region" description="Helical" evidence="9">
    <location>
        <begin position="438"/>
        <end position="458"/>
    </location>
</feature>
<proteinExistence type="inferred from homology"/>
<dbReference type="Gene3D" id="1.10.3470.10">
    <property type="entry name" value="ABC transporter involved in vitamin B12 uptake, BtuC"/>
    <property type="match status" value="2"/>
</dbReference>
<feature type="transmembrane region" description="Helical" evidence="9">
    <location>
        <begin position="221"/>
        <end position="240"/>
    </location>
</feature>
<evidence type="ECO:0000313" key="10">
    <source>
        <dbReference type="EMBL" id="RMI08721.1"/>
    </source>
</evidence>
<dbReference type="OrthoDB" id="9782305at2"/>
<evidence type="ECO:0000256" key="8">
    <source>
        <dbReference type="SAM" id="MobiDB-lite"/>
    </source>
</evidence>
<dbReference type="CDD" id="cd06550">
    <property type="entry name" value="TM_ABC_iron-siderophores_like"/>
    <property type="match status" value="2"/>
</dbReference>
<dbReference type="GO" id="GO:0005886">
    <property type="term" value="C:plasma membrane"/>
    <property type="evidence" value="ECO:0007669"/>
    <property type="project" value="UniProtKB-SubCell"/>
</dbReference>
<dbReference type="Pfam" id="PF01032">
    <property type="entry name" value="FecCD"/>
    <property type="match status" value="2"/>
</dbReference>
<reference evidence="10 11" key="1">
    <citation type="submission" date="2018-10" db="EMBL/GenBank/DDBJ databases">
        <title>Isolation, diversity and antifungal activity of actinobacteria from wheat.</title>
        <authorList>
            <person name="Han C."/>
        </authorList>
    </citation>
    <scope>NUCLEOTIDE SEQUENCE [LARGE SCALE GENOMIC DNA]</scope>
    <source>
        <strain evidence="10 11">NEAU-YY56</strain>
    </source>
</reference>
<evidence type="ECO:0000256" key="7">
    <source>
        <dbReference type="ARBA" id="ARBA00023136"/>
    </source>
</evidence>
<dbReference type="PANTHER" id="PTHR30472">
    <property type="entry name" value="FERRIC ENTEROBACTIN TRANSPORT SYSTEM PERMEASE PROTEIN"/>
    <property type="match status" value="1"/>
</dbReference>
<evidence type="ECO:0000256" key="5">
    <source>
        <dbReference type="ARBA" id="ARBA00022692"/>
    </source>
</evidence>
<feature type="region of interest" description="Disordered" evidence="8">
    <location>
        <begin position="1"/>
        <end position="29"/>
    </location>
</feature>
<dbReference type="PANTHER" id="PTHR30472:SF37">
    <property type="entry name" value="FE(3+) DICITRATE TRANSPORT SYSTEM PERMEASE PROTEIN FECD-RELATED"/>
    <property type="match status" value="1"/>
</dbReference>